<proteinExistence type="predicted"/>
<organism evidence="1 2">
    <name type="scientific">Gossypium barbadense</name>
    <name type="common">Sea Island cotton</name>
    <name type="synonym">Hibiscus barbadensis</name>
    <dbReference type="NCBI Taxonomy" id="3634"/>
    <lineage>
        <taxon>Eukaryota</taxon>
        <taxon>Viridiplantae</taxon>
        <taxon>Streptophyta</taxon>
        <taxon>Embryophyta</taxon>
        <taxon>Tracheophyta</taxon>
        <taxon>Spermatophyta</taxon>
        <taxon>Magnoliopsida</taxon>
        <taxon>eudicotyledons</taxon>
        <taxon>Gunneridae</taxon>
        <taxon>Pentapetalae</taxon>
        <taxon>rosids</taxon>
        <taxon>malvids</taxon>
        <taxon>Malvales</taxon>
        <taxon>Malvaceae</taxon>
        <taxon>Malvoideae</taxon>
        <taxon>Gossypium</taxon>
    </lineage>
</organism>
<dbReference type="OrthoDB" id="77878at2759"/>
<gene>
    <name evidence="1" type="ORF">GOBAR_AA37335</name>
</gene>
<name>A0A2P5VX10_GOSBA</name>
<accession>A0A2P5VX10</accession>
<dbReference type="AlphaFoldDB" id="A0A2P5VX10"/>
<evidence type="ECO:0000313" key="1">
    <source>
        <dbReference type="EMBL" id="PPR83371.1"/>
    </source>
</evidence>
<sequence length="119" mass="13605">MKEGYQKEKEKMYRIEKFLVTVSSHYRDYPVDYRAVVIELLGKASALYFGRIQQLESEQVGSAEAHDEISEPISNMGKTALSPNLSFQGTLLMQSDHFLLPSSIEYYEGRDFGSVQDEI</sequence>
<protein>
    <submittedName>
        <fullName evidence="1">Uncharacterized protein</fullName>
    </submittedName>
</protein>
<dbReference type="Proteomes" id="UP000239757">
    <property type="component" value="Unassembled WGS sequence"/>
</dbReference>
<dbReference type="EMBL" id="KZ670387">
    <property type="protein sequence ID" value="PPR83371.1"/>
    <property type="molecule type" value="Genomic_DNA"/>
</dbReference>
<reference evidence="1 2" key="1">
    <citation type="submission" date="2015-01" db="EMBL/GenBank/DDBJ databases">
        <title>Genome of allotetraploid Gossypium barbadense reveals genomic plasticity and fiber elongation in cotton evolution.</title>
        <authorList>
            <person name="Chen X."/>
            <person name="Liu X."/>
            <person name="Zhao B."/>
            <person name="Zheng H."/>
            <person name="Hu Y."/>
            <person name="Lu G."/>
            <person name="Yang C."/>
            <person name="Chen J."/>
            <person name="Shan C."/>
            <person name="Zhang L."/>
            <person name="Zhou Y."/>
            <person name="Wang L."/>
            <person name="Guo W."/>
            <person name="Bai Y."/>
            <person name="Ruan J."/>
            <person name="Shangguan X."/>
            <person name="Mao Y."/>
            <person name="Jiang J."/>
            <person name="Zhu Y."/>
            <person name="Lei J."/>
            <person name="Kang H."/>
            <person name="Chen S."/>
            <person name="He X."/>
            <person name="Wang R."/>
            <person name="Wang Y."/>
            <person name="Chen J."/>
            <person name="Wang L."/>
            <person name="Yu S."/>
            <person name="Wang B."/>
            <person name="Wei J."/>
            <person name="Song S."/>
            <person name="Lu X."/>
            <person name="Gao Z."/>
            <person name="Gu W."/>
            <person name="Deng X."/>
            <person name="Ma D."/>
            <person name="Wang S."/>
            <person name="Liang W."/>
            <person name="Fang L."/>
            <person name="Cai C."/>
            <person name="Zhu X."/>
            <person name="Zhou B."/>
            <person name="Zhang Y."/>
            <person name="Chen Z."/>
            <person name="Xu S."/>
            <person name="Zhu R."/>
            <person name="Wang S."/>
            <person name="Zhang T."/>
            <person name="Zhao G."/>
        </authorList>
    </citation>
    <scope>NUCLEOTIDE SEQUENCE [LARGE SCALE GENOMIC DNA]</scope>
    <source>
        <strain evidence="2">cv. Xinhai21</strain>
        <tissue evidence="1">Leaf</tissue>
    </source>
</reference>
<evidence type="ECO:0000313" key="2">
    <source>
        <dbReference type="Proteomes" id="UP000239757"/>
    </source>
</evidence>